<reference evidence="2" key="1">
    <citation type="submission" date="2013-05" db="EMBL/GenBank/DDBJ databases">
        <title>Genome assembly of Cystobacter fuscus DSM 2262.</title>
        <authorList>
            <person name="Sharma G."/>
            <person name="Khatri I."/>
            <person name="Kaur C."/>
            <person name="Mayilraj S."/>
            <person name="Subramanian S."/>
        </authorList>
    </citation>
    <scope>NUCLEOTIDE SEQUENCE [LARGE SCALE GENOMIC DNA]</scope>
    <source>
        <strain evidence="2">DSM 2262</strain>
    </source>
</reference>
<evidence type="ECO:0000313" key="2">
    <source>
        <dbReference type="EMBL" id="EPX60286.1"/>
    </source>
</evidence>
<dbReference type="AlphaFoldDB" id="S9PAZ6"/>
<dbReference type="InterPro" id="IPR008928">
    <property type="entry name" value="6-hairpin_glycosidase_sf"/>
</dbReference>
<name>S9PAZ6_CYSF2</name>
<feature type="region of interest" description="Disordered" evidence="1">
    <location>
        <begin position="92"/>
        <end position="120"/>
    </location>
</feature>
<dbReference type="OrthoDB" id="1416286at2"/>
<dbReference type="SUPFAM" id="SSF48208">
    <property type="entry name" value="Six-hairpin glycosidases"/>
    <property type="match status" value="1"/>
</dbReference>
<evidence type="ECO:0000313" key="3">
    <source>
        <dbReference type="Proteomes" id="UP000011682"/>
    </source>
</evidence>
<evidence type="ECO:0000256" key="1">
    <source>
        <dbReference type="SAM" id="MobiDB-lite"/>
    </source>
</evidence>
<organism evidence="2 3">
    <name type="scientific">Cystobacter fuscus (strain ATCC 25194 / DSM 2262 / NBRC 100088 / M29)</name>
    <dbReference type="NCBI Taxonomy" id="1242864"/>
    <lineage>
        <taxon>Bacteria</taxon>
        <taxon>Pseudomonadati</taxon>
        <taxon>Myxococcota</taxon>
        <taxon>Myxococcia</taxon>
        <taxon>Myxococcales</taxon>
        <taxon>Cystobacterineae</taxon>
        <taxon>Archangiaceae</taxon>
        <taxon>Cystobacter</taxon>
    </lineage>
</organism>
<dbReference type="EMBL" id="ANAH02000014">
    <property type="protein sequence ID" value="EPX60286.1"/>
    <property type="molecule type" value="Genomic_DNA"/>
</dbReference>
<dbReference type="Proteomes" id="UP000011682">
    <property type="component" value="Unassembled WGS sequence"/>
</dbReference>
<protein>
    <submittedName>
        <fullName evidence="2">Uncharacterized protein</fullName>
    </submittedName>
</protein>
<dbReference type="GO" id="GO:0005975">
    <property type="term" value="P:carbohydrate metabolic process"/>
    <property type="evidence" value="ECO:0007669"/>
    <property type="project" value="InterPro"/>
</dbReference>
<proteinExistence type="predicted"/>
<accession>S9PAZ6</accession>
<gene>
    <name evidence="2" type="ORF">D187_002372</name>
</gene>
<keyword evidence="3" id="KW-1185">Reference proteome</keyword>
<comment type="caution">
    <text evidence="2">The sequence shown here is derived from an EMBL/GenBank/DDBJ whole genome shotgun (WGS) entry which is preliminary data.</text>
</comment>
<dbReference type="RefSeq" id="WP_002621851.1">
    <property type="nucleotide sequence ID" value="NZ_ANAH02000014.1"/>
</dbReference>
<dbReference type="eggNOG" id="COG4143">
    <property type="taxonomic scope" value="Bacteria"/>
</dbReference>
<sequence>MDTAAYGIPHASRLMTDFAERTGLVGSRRSSRRYLWTDAFAVCNFLELARLTGDSRYLELARHLVDEVHHVLGRYRADDARVGWLSGLDEREGEAHPTRGGLRIGKTLPERQPDEPPDDELEWDRDGQYFHYLTKWMHALDQVSRATGDPRFNLWARELAEVAHAAFTRGPPGRRRMVWKMSTDLSRPLVSSMGQHDPLDGLITCVQLEATSALLPGAAVGPEPRRAVEDFAALLRVTDVRTVDPLGLGGLLSDAGRVAQLGASEAFRDGALLERLLAAALEGLSLYPLYGEGSQPASRRLAFRELGLAIGLSSIGWIQPAVGGRPLQRLRSFAALGSELVSFWLAPEHQAVRSWTEHRDINEVMLATSLIPEGFLVLEGSSGPVGVARDGFRPDPRG</sequence>